<dbReference type="InterPro" id="IPR050398">
    <property type="entry name" value="HssS/ArlS-like"/>
</dbReference>
<proteinExistence type="predicted"/>
<evidence type="ECO:0000256" key="10">
    <source>
        <dbReference type="ARBA" id="ARBA00022840"/>
    </source>
</evidence>
<dbReference type="EMBL" id="JBAJJM010000006">
    <property type="protein sequence ID" value="MEG9475586.1"/>
    <property type="molecule type" value="Genomic_DNA"/>
</dbReference>
<dbReference type="InterPro" id="IPR004358">
    <property type="entry name" value="Sig_transdc_His_kin-like_C"/>
</dbReference>
<comment type="caution">
    <text evidence="17">The sequence shown here is derived from an EMBL/GenBank/DDBJ whole genome shotgun (WGS) entry which is preliminary data.</text>
</comment>
<reference evidence="17" key="1">
    <citation type="submission" date="2023-12" db="EMBL/GenBank/DDBJ databases">
        <title>Mannheima indologenes sp. nov. proposed for Clade V organisms of Mannheimia.</title>
        <authorList>
            <person name="Christensen H."/>
        </authorList>
    </citation>
    <scope>NUCLEOTIDE SEQUENCE</scope>
    <source>
        <strain evidence="17">M14.4</strain>
    </source>
</reference>
<name>A0ABU7ZEZ8_9PAST</name>
<comment type="subcellular location">
    <subcellularLocation>
        <location evidence="2">Cell membrane</location>
        <topology evidence="2">Multi-pass membrane protein</topology>
    </subcellularLocation>
</comment>
<dbReference type="EC" id="2.7.13.3" evidence="3"/>
<evidence type="ECO:0000259" key="15">
    <source>
        <dbReference type="PROSITE" id="PS50109"/>
    </source>
</evidence>
<evidence type="ECO:0000256" key="12">
    <source>
        <dbReference type="ARBA" id="ARBA00023012"/>
    </source>
</evidence>
<keyword evidence="9 17" id="KW-0418">Kinase</keyword>
<evidence type="ECO:0000256" key="7">
    <source>
        <dbReference type="ARBA" id="ARBA00022692"/>
    </source>
</evidence>
<keyword evidence="8" id="KW-0547">Nucleotide-binding</keyword>
<dbReference type="SMART" id="SM00387">
    <property type="entry name" value="HATPase_c"/>
    <property type="match status" value="1"/>
</dbReference>
<dbReference type="InterPro" id="IPR003661">
    <property type="entry name" value="HisK_dim/P_dom"/>
</dbReference>
<keyword evidence="13 14" id="KW-0472">Membrane</keyword>
<dbReference type="Gene3D" id="1.10.8.500">
    <property type="entry name" value="HAMP domain in histidine kinase"/>
    <property type="match status" value="1"/>
</dbReference>
<evidence type="ECO:0000256" key="13">
    <source>
        <dbReference type="ARBA" id="ARBA00023136"/>
    </source>
</evidence>
<dbReference type="GO" id="GO:0016787">
    <property type="term" value="F:hydrolase activity"/>
    <property type="evidence" value="ECO:0007669"/>
    <property type="project" value="UniProtKB-KW"/>
</dbReference>
<dbReference type="SUPFAM" id="SSF55874">
    <property type="entry name" value="ATPase domain of HSP90 chaperone/DNA topoisomerase II/histidine kinase"/>
    <property type="match status" value="1"/>
</dbReference>
<sequence length="464" mass="53156">MPNLFKKYLNFRKRLAYKLVTYYGLLLSLFIIITFNIDKFDSRKFSPISQKDQVYFKHESLETEQNLNLDEVFERNLSVETANGYDIILEDEETGNLSGVNQSNIKSLQFFIYQSQQTKEPLQRRFENIEIYGPFVVHSSTHTYNQYFIKAVDAQQEWLNTILDSPLLITLILLFLGMPLLVLLSFKITKPVQNLTASANAIATGHLEPNPKLEKEGIYEIREVGKSFNHMVTSLKDLTEQQQRMISDVSHELKTPLARLQLATAILRRKAGELPEINRIENEIGKLDQMIKDLLVISRQKLNYQIHKKIFKINEIWQDVIEDAKFETSQNNIVLIVKQNIENPALYSINGSQDSLASALENLVRNAQKYANQIIAISIDIQDKKLILVVEDDGKGVPEDEYENILKPFYRVDKARTRETGGTGLGLSIVHNAVQQHQGDIHLTKSDMGGLKVELAIPLWAQHS</sequence>
<evidence type="ECO:0000256" key="6">
    <source>
        <dbReference type="ARBA" id="ARBA00022679"/>
    </source>
</evidence>
<dbReference type="InterPro" id="IPR005467">
    <property type="entry name" value="His_kinase_dom"/>
</dbReference>
<keyword evidence="12" id="KW-0902">Two-component regulatory system</keyword>
<dbReference type="Gene3D" id="1.10.287.130">
    <property type="match status" value="1"/>
</dbReference>
<dbReference type="CDD" id="cd06225">
    <property type="entry name" value="HAMP"/>
    <property type="match status" value="1"/>
</dbReference>
<dbReference type="InterPro" id="IPR058125">
    <property type="entry name" value="CpxA"/>
</dbReference>
<evidence type="ECO:0000313" key="18">
    <source>
        <dbReference type="Proteomes" id="UP001432017"/>
    </source>
</evidence>
<evidence type="ECO:0000256" key="14">
    <source>
        <dbReference type="SAM" id="Phobius"/>
    </source>
</evidence>
<dbReference type="InterPro" id="IPR036890">
    <property type="entry name" value="HATPase_C_sf"/>
</dbReference>
<keyword evidence="17" id="KW-0378">Hydrolase</keyword>
<gene>
    <name evidence="17" type="primary">cpxA</name>
    <name evidence="17" type="ORF">V6W77_04785</name>
</gene>
<comment type="catalytic activity">
    <reaction evidence="1">
        <text>ATP + protein L-histidine = ADP + protein N-phospho-L-histidine.</text>
        <dbReference type="EC" id="2.7.13.3"/>
    </reaction>
</comment>
<dbReference type="GO" id="GO:0016301">
    <property type="term" value="F:kinase activity"/>
    <property type="evidence" value="ECO:0007669"/>
    <property type="project" value="UniProtKB-KW"/>
</dbReference>
<evidence type="ECO:0000313" key="17">
    <source>
        <dbReference type="EMBL" id="MEG9475586.1"/>
    </source>
</evidence>
<evidence type="ECO:0000256" key="3">
    <source>
        <dbReference type="ARBA" id="ARBA00012438"/>
    </source>
</evidence>
<dbReference type="SUPFAM" id="SSF47384">
    <property type="entry name" value="Homodimeric domain of signal transducing histidine kinase"/>
    <property type="match status" value="1"/>
</dbReference>
<dbReference type="SMART" id="SM00388">
    <property type="entry name" value="HisKA"/>
    <property type="match status" value="1"/>
</dbReference>
<feature type="domain" description="HAMP" evidence="16">
    <location>
        <begin position="186"/>
        <end position="240"/>
    </location>
</feature>
<dbReference type="Pfam" id="PF02518">
    <property type="entry name" value="HATPase_c"/>
    <property type="match status" value="1"/>
</dbReference>
<evidence type="ECO:0000256" key="11">
    <source>
        <dbReference type="ARBA" id="ARBA00022989"/>
    </source>
</evidence>
<evidence type="ECO:0000256" key="2">
    <source>
        <dbReference type="ARBA" id="ARBA00004651"/>
    </source>
</evidence>
<evidence type="ECO:0000256" key="1">
    <source>
        <dbReference type="ARBA" id="ARBA00000085"/>
    </source>
</evidence>
<dbReference type="InterPro" id="IPR003594">
    <property type="entry name" value="HATPase_dom"/>
</dbReference>
<dbReference type="RefSeq" id="WP_334253948.1">
    <property type="nucleotide sequence ID" value="NZ_JBAJJM010000006.1"/>
</dbReference>
<feature type="domain" description="Histidine kinase" evidence="15">
    <location>
        <begin position="248"/>
        <end position="461"/>
    </location>
</feature>
<keyword evidence="4" id="KW-1003">Cell membrane</keyword>
<dbReference type="CDD" id="cd00082">
    <property type="entry name" value="HisKA"/>
    <property type="match status" value="1"/>
</dbReference>
<dbReference type="Proteomes" id="UP001432017">
    <property type="component" value="Unassembled WGS sequence"/>
</dbReference>
<dbReference type="Gene3D" id="3.30.565.10">
    <property type="entry name" value="Histidine kinase-like ATPase, C-terminal domain"/>
    <property type="match status" value="1"/>
</dbReference>
<dbReference type="InterPro" id="IPR003660">
    <property type="entry name" value="HAMP_dom"/>
</dbReference>
<evidence type="ECO:0000259" key="16">
    <source>
        <dbReference type="PROSITE" id="PS50885"/>
    </source>
</evidence>
<dbReference type="PROSITE" id="PS50109">
    <property type="entry name" value="HIS_KIN"/>
    <property type="match status" value="1"/>
</dbReference>
<feature type="transmembrane region" description="Helical" evidence="14">
    <location>
        <begin position="167"/>
        <end position="186"/>
    </location>
</feature>
<dbReference type="InterPro" id="IPR038515">
    <property type="entry name" value="CpxA_peri_sf"/>
</dbReference>
<dbReference type="Gene3D" id="3.30.450.210">
    <property type="entry name" value="Two-component sensor protein CpxA, periplasmic domain"/>
    <property type="match status" value="1"/>
</dbReference>
<dbReference type="Pfam" id="PF00672">
    <property type="entry name" value="HAMP"/>
    <property type="match status" value="1"/>
</dbReference>
<accession>A0ABU7ZEZ8</accession>
<dbReference type="PANTHER" id="PTHR45528">
    <property type="entry name" value="SENSOR HISTIDINE KINASE CPXA"/>
    <property type="match status" value="1"/>
</dbReference>
<evidence type="ECO:0000256" key="8">
    <source>
        <dbReference type="ARBA" id="ARBA00022741"/>
    </source>
</evidence>
<dbReference type="SMART" id="SM00304">
    <property type="entry name" value="HAMP"/>
    <property type="match status" value="1"/>
</dbReference>
<evidence type="ECO:0000256" key="5">
    <source>
        <dbReference type="ARBA" id="ARBA00022553"/>
    </source>
</evidence>
<dbReference type="NCBIfam" id="NF007007">
    <property type="entry name" value="PRK09470.1"/>
    <property type="match status" value="1"/>
</dbReference>
<dbReference type="PRINTS" id="PR00344">
    <property type="entry name" value="BCTRLSENSOR"/>
</dbReference>
<keyword evidence="7 14" id="KW-0812">Transmembrane</keyword>
<dbReference type="PANTHER" id="PTHR45528:SF1">
    <property type="entry name" value="SENSOR HISTIDINE KINASE CPXA"/>
    <property type="match status" value="1"/>
</dbReference>
<keyword evidence="6" id="KW-0808">Transferase</keyword>
<dbReference type="SUPFAM" id="SSF158472">
    <property type="entry name" value="HAMP domain-like"/>
    <property type="match status" value="1"/>
</dbReference>
<dbReference type="InterPro" id="IPR036097">
    <property type="entry name" value="HisK_dim/P_sf"/>
</dbReference>
<keyword evidence="11 14" id="KW-1133">Transmembrane helix</keyword>
<keyword evidence="5" id="KW-0597">Phosphoprotein</keyword>
<feature type="transmembrane region" description="Helical" evidence="14">
    <location>
        <begin position="20"/>
        <end position="37"/>
    </location>
</feature>
<organism evidence="17 18">
    <name type="scientific">Mannheimia indoligenes</name>
    <dbReference type="NCBI Taxonomy" id="3103145"/>
    <lineage>
        <taxon>Bacteria</taxon>
        <taxon>Pseudomonadati</taxon>
        <taxon>Pseudomonadota</taxon>
        <taxon>Gammaproteobacteria</taxon>
        <taxon>Pasteurellales</taxon>
        <taxon>Pasteurellaceae</taxon>
        <taxon>Mannheimia</taxon>
    </lineage>
</organism>
<dbReference type="Pfam" id="PF00512">
    <property type="entry name" value="HisKA"/>
    <property type="match status" value="1"/>
</dbReference>
<evidence type="ECO:0000256" key="9">
    <source>
        <dbReference type="ARBA" id="ARBA00022777"/>
    </source>
</evidence>
<evidence type="ECO:0000256" key="4">
    <source>
        <dbReference type="ARBA" id="ARBA00022475"/>
    </source>
</evidence>
<keyword evidence="18" id="KW-1185">Reference proteome</keyword>
<dbReference type="PROSITE" id="PS50885">
    <property type="entry name" value="HAMP"/>
    <property type="match status" value="1"/>
</dbReference>
<keyword evidence="10" id="KW-0067">ATP-binding</keyword>
<protein>
    <recommendedName>
        <fullName evidence="3">histidine kinase</fullName>
        <ecNumber evidence="3">2.7.13.3</ecNumber>
    </recommendedName>
</protein>